<proteinExistence type="predicted"/>
<protein>
    <submittedName>
        <fullName evidence="1">Uncharacterized protein</fullName>
    </submittedName>
</protein>
<organism evidence="1 2">
    <name type="scientific">Paramecium octaurelia</name>
    <dbReference type="NCBI Taxonomy" id="43137"/>
    <lineage>
        <taxon>Eukaryota</taxon>
        <taxon>Sar</taxon>
        <taxon>Alveolata</taxon>
        <taxon>Ciliophora</taxon>
        <taxon>Intramacronucleata</taxon>
        <taxon>Oligohymenophorea</taxon>
        <taxon>Peniculida</taxon>
        <taxon>Parameciidae</taxon>
        <taxon>Paramecium</taxon>
    </lineage>
</organism>
<dbReference type="AlphaFoldDB" id="A0A8S1TSM7"/>
<reference evidence="1" key="1">
    <citation type="submission" date="2021-01" db="EMBL/GenBank/DDBJ databases">
        <authorList>
            <consortium name="Genoscope - CEA"/>
            <person name="William W."/>
        </authorList>
    </citation>
    <scope>NUCLEOTIDE SEQUENCE</scope>
</reference>
<evidence type="ECO:0000313" key="1">
    <source>
        <dbReference type="EMBL" id="CAD8153969.1"/>
    </source>
</evidence>
<dbReference type="Proteomes" id="UP000683925">
    <property type="component" value="Unassembled WGS sequence"/>
</dbReference>
<keyword evidence="2" id="KW-1185">Reference proteome</keyword>
<dbReference type="EMBL" id="CAJJDP010000028">
    <property type="protein sequence ID" value="CAD8153969.1"/>
    <property type="molecule type" value="Genomic_DNA"/>
</dbReference>
<name>A0A8S1TSM7_PAROT</name>
<evidence type="ECO:0000313" key="2">
    <source>
        <dbReference type="Proteomes" id="UP000683925"/>
    </source>
</evidence>
<sequence length="38" mass="4769">MIQKDYDKKLKVLEIKAFQNLNRHKEHQKIEKILTFIW</sequence>
<gene>
    <name evidence="1" type="ORF">POCTA_138.1.T0280294</name>
</gene>
<accession>A0A8S1TSM7</accession>
<comment type="caution">
    <text evidence="1">The sequence shown here is derived from an EMBL/GenBank/DDBJ whole genome shotgun (WGS) entry which is preliminary data.</text>
</comment>